<gene>
    <name evidence="2" type="ORF">Slati_3842000</name>
</gene>
<reference evidence="2" key="1">
    <citation type="submission" date="2020-06" db="EMBL/GenBank/DDBJ databases">
        <authorList>
            <person name="Li T."/>
            <person name="Hu X."/>
            <person name="Zhang T."/>
            <person name="Song X."/>
            <person name="Zhang H."/>
            <person name="Dai N."/>
            <person name="Sheng W."/>
            <person name="Hou X."/>
            <person name="Wei L."/>
        </authorList>
    </citation>
    <scope>NUCLEOTIDE SEQUENCE</scope>
    <source>
        <strain evidence="2">KEN1</strain>
        <tissue evidence="2">Leaf</tissue>
    </source>
</reference>
<dbReference type="EMBL" id="JACGWN010000014">
    <property type="protein sequence ID" value="KAL0405281.1"/>
    <property type="molecule type" value="Genomic_DNA"/>
</dbReference>
<organism evidence="2">
    <name type="scientific">Sesamum latifolium</name>
    <dbReference type="NCBI Taxonomy" id="2727402"/>
    <lineage>
        <taxon>Eukaryota</taxon>
        <taxon>Viridiplantae</taxon>
        <taxon>Streptophyta</taxon>
        <taxon>Embryophyta</taxon>
        <taxon>Tracheophyta</taxon>
        <taxon>Spermatophyta</taxon>
        <taxon>Magnoliopsida</taxon>
        <taxon>eudicotyledons</taxon>
        <taxon>Gunneridae</taxon>
        <taxon>Pentapetalae</taxon>
        <taxon>asterids</taxon>
        <taxon>lamiids</taxon>
        <taxon>Lamiales</taxon>
        <taxon>Pedaliaceae</taxon>
        <taxon>Sesamum</taxon>
    </lineage>
</organism>
<evidence type="ECO:0000313" key="2">
    <source>
        <dbReference type="EMBL" id="KAL0405281.1"/>
    </source>
</evidence>
<feature type="compositionally biased region" description="Gly residues" evidence="1">
    <location>
        <begin position="79"/>
        <end position="90"/>
    </location>
</feature>
<comment type="caution">
    <text evidence="2">The sequence shown here is derived from an EMBL/GenBank/DDBJ whole genome shotgun (WGS) entry which is preliminary data.</text>
</comment>
<sequence length="165" mass="17364">MAAMAQLSCPSLAAHYCLIFTSPHTTSISFRLGNNTFPSSQCSKITKPLNFDLQTKLHVPCAGGGGDVGGIGWGNGGGNGGRGEWSGGGGDSDESRSSGDGFGPIGALINGWRSRVVLIHNSLSKFSWKRLWASARVFLETWCPGLILVSMSSTLCSRLLLLGLF</sequence>
<protein>
    <submittedName>
        <fullName evidence="2">Uncharacterized protein</fullName>
    </submittedName>
</protein>
<dbReference type="AlphaFoldDB" id="A0AAW2TNS5"/>
<feature type="region of interest" description="Disordered" evidence="1">
    <location>
        <begin position="79"/>
        <end position="98"/>
    </location>
</feature>
<proteinExistence type="predicted"/>
<name>A0AAW2TNS5_9LAMI</name>
<accession>A0AAW2TNS5</accession>
<evidence type="ECO:0000256" key="1">
    <source>
        <dbReference type="SAM" id="MobiDB-lite"/>
    </source>
</evidence>
<reference evidence="2" key="2">
    <citation type="journal article" date="2024" name="Plant">
        <title>Genomic evolution and insights into agronomic trait innovations of Sesamum species.</title>
        <authorList>
            <person name="Miao H."/>
            <person name="Wang L."/>
            <person name="Qu L."/>
            <person name="Liu H."/>
            <person name="Sun Y."/>
            <person name="Le M."/>
            <person name="Wang Q."/>
            <person name="Wei S."/>
            <person name="Zheng Y."/>
            <person name="Lin W."/>
            <person name="Duan Y."/>
            <person name="Cao H."/>
            <person name="Xiong S."/>
            <person name="Wang X."/>
            <person name="Wei L."/>
            <person name="Li C."/>
            <person name="Ma Q."/>
            <person name="Ju M."/>
            <person name="Zhao R."/>
            <person name="Li G."/>
            <person name="Mu C."/>
            <person name="Tian Q."/>
            <person name="Mei H."/>
            <person name="Zhang T."/>
            <person name="Gao T."/>
            <person name="Zhang H."/>
        </authorList>
    </citation>
    <scope>NUCLEOTIDE SEQUENCE</scope>
    <source>
        <strain evidence="2">KEN1</strain>
    </source>
</reference>